<gene>
    <name evidence="2" type="ORF">L9F63_017461</name>
</gene>
<feature type="region of interest" description="Disordered" evidence="1">
    <location>
        <begin position="44"/>
        <end position="94"/>
    </location>
</feature>
<protein>
    <submittedName>
        <fullName evidence="2">Uncharacterized protein</fullName>
    </submittedName>
</protein>
<proteinExistence type="predicted"/>
<accession>A0AAD8EH37</accession>
<dbReference type="AlphaFoldDB" id="A0AAD8EH37"/>
<name>A0AAD8EH37_DIPPU</name>
<feature type="region of interest" description="Disordered" evidence="1">
    <location>
        <begin position="1"/>
        <end position="29"/>
    </location>
</feature>
<comment type="caution">
    <text evidence="2">The sequence shown here is derived from an EMBL/GenBank/DDBJ whole genome shotgun (WGS) entry which is preliminary data.</text>
</comment>
<evidence type="ECO:0000256" key="1">
    <source>
        <dbReference type="SAM" id="MobiDB-lite"/>
    </source>
</evidence>
<reference evidence="2" key="1">
    <citation type="journal article" date="2023" name="IScience">
        <title>Live-bearing cockroach genome reveals convergent evolutionary mechanisms linked to viviparity in insects and beyond.</title>
        <authorList>
            <person name="Fouks B."/>
            <person name="Harrison M.C."/>
            <person name="Mikhailova A.A."/>
            <person name="Marchal E."/>
            <person name="English S."/>
            <person name="Carruthers M."/>
            <person name="Jennings E.C."/>
            <person name="Chiamaka E.L."/>
            <person name="Frigard R.A."/>
            <person name="Pippel M."/>
            <person name="Attardo G.M."/>
            <person name="Benoit J.B."/>
            <person name="Bornberg-Bauer E."/>
            <person name="Tobe S.S."/>
        </authorList>
    </citation>
    <scope>NUCLEOTIDE SEQUENCE</scope>
    <source>
        <strain evidence="2">Stay&amp;Tobe</strain>
    </source>
</reference>
<feature type="non-terminal residue" evidence="2">
    <location>
        <position position="1"/>
    </location>
</feature>
<organism evidence="2 3">
    <name type="scientific">Diploptera punctata</name>
    <name type="common">Pacific beetle cockroach</name>
    <dbReference type="NCBI Taxonomy" id="6984"/>
    <lineage>
        <taxon>Eukaryota</taxon>
        <taxon>Metazoa</taxon>
        <taxon>Ecdysozoa</taxon>
        <taxon>Arthropoda</taxon>
        <taxon>Hexapoda</taxon>
        <taxon>Insecta</taxon>
        <taxon>Pterygota</taxon>
        <taxon>Neoptera</taxon>
        <taxon>Polyneoptera</taxon>
        <taxon>Dictyoptera</taxon>
        <taxon>Blattodea</taxon>
        <taxon>Blaberoidea</taxon>
        <taxon>Blaberidae</taxon>
        <taxon>Diplopterinae</taxon>
        <taxon>Diploptera</taxon>
    </lineage>
</organism>
<feature type="compositionally biased region" description="Polar residues" evidence="1">
    <location>
        <begin position="1"/>
        <end position="15"/>
    </location>
</feature>
<keyword evidence="3" id="KW-1185">Reference proteome</keyword>
<sequence length="94" mass="10320">AEGASKQASRTSTYKNISNTTNTEENTSMKTFIRELKKAFKFIEQPGRDRHGSSPALGTGKGRHFPRIGIGNPRPGPICAYRSNIPEATRQDNA</sequence>
<evidence type="ECO:0000313" key="3">
    <source>
        <dbReference type="Proteomes" id="UP001233999"/>
    </source>
</evidence>
<feature type="compositionally biased region" description="Low complexity" evidence="1">
    <location>
        <begin position="16"/>
        <end position="28"/>
    </location>
</feature>
<feature type="non-terminal residue" evidence="2">
    <location>
        <position position="94"/>
    </location>
</feature>
<dbReference type="EMBL" id="JASPKZ010004950">
    <property type="protein sequence ID" value="KAJ9589332.1"/>
    <property type="molecule type" value="Genomic_DNA"/>
</dbReference>
<reference evidence="2" key="2">
    <citation type="submission" date="2023-05" db="EMBL/GenBank/DDBJ databases">
        <authorList>
            <person name="Fouks B."/>
        </authorList>
    </citation>
    <scope>NUCLEOTIDE SEQUENCE</scope>
    <source>
        <strain evidence="2">Stay&amp;Tobe</strain>
        <tissue evidence="2">Testes</tissue>
    </source>
</reference>
<dbReference type="Proteomes" id="UP001233999">
    <property type="component" value="Unassembled WGS sequence"/>
</dbReference>
<evidence type="ECO:0000313" key="2">
    <source>
        <dbReference type="EMBL" id="KAJ9589332.1"/>
    </source>
</evidence>